<organism evidence="5">
    <name type="scientific">Podospora anserina (strain S / ATCC MYA-4624 / DSM 980 / FGSC 10383)</name>
    <name type="common">Pleurage anserina</name>
    <dbReference type="NCBI Taxonomy" id="515849"/>
    <lineage>
        <taxon>Eukaryota</taxon>
        <taxon>Fungi</taxon>
        <taxon>Dikarya</taxon>
        <taxon>Ascomycota</taxon>
        <taxon>Pezizomycotina</taxon>
        <taxon>Sordariomycetes</taxon>
        <taxon>Sordariomycetidae</taxon>
        <taxon>Sordariales</taxon>
        <taxon>Podosporaceae</taxon>
        <taxon>Podospora</taxon>
        <taxon>Podospora anserina</taxon>
    </lineage>
</organism>
<dbReference type="Proteomes" id="UP000001197">
    <property type="component" value="Chromosome 4"/>
</dbReference>
<sequence length="982" mass="108684">MAQLHMNELTRKPTRRELRKTLDVLPAKLDGTYDQAMERIKSQDAGDASLAHQVLGWISTTLRPLTIEELQHALAVMPGDQDLDPEGLHDPELFVAICAGLVTLEEESGYVRLVHFTTQEYFERLRSQLFPDAPSMIATACLTYMMFDPFVQRYCADGEELDLRLDTYPLLACAADYWRNHVQYEMEAPVKELLWEFVDNILAFMTAEQAATLTGKMSGYSELGHSTEYRLLPPNWARFHVVASMGLVEFAAGLLEQGADVNVRGPDGITPLFSAVEWDREEMVVFLLNSDATASVFAKSGGKDPMPPLEMAIKLNSEAAAEMLFNAERTWHQHLLNSGLFDATVDVNLRLMQACIERGADINAYVRVAEGSVLYHVVGENRKTWWFCSLVQSGIDINFACRRDQGHYGCLGGQTALQAACSNGLAAICRLLLDNGACLGSHAKTTVELAAKAGDVAIIELLLESSVDPLTTDDAVCAVLKSAATAGNIVMIRAMLARRDSITPDAREQAAREAASRADLEILRVLFSGDNAQDNGENGLQPRILFKHLVWGDEGEMRIWLNRGADLNHEVKPVLPRDPYFPSPNCLLPGCHDNEEEGGYISTMHLAVGHGSPQILDLLLENGGDINARNYLGETPLHWATYHECHSDMACMILYRGALVDPRCQRGLTPLHVAVLRRNYRGIELLLDAGADIEAKDHDGDTAFKMLASFRPWPYLNYSVLYEGGQFKWVEGHIDEPNGLASNSVELDILLKRGAKTDVLQRLVSLLEWPNAANYQAMEQVCRRLADEGFDFTLPTKKGIPAVYHAAKSCPTEVLQVILQQGAKVHEKFNGLTALHLAAKRFSHAKVNILLQFGACAESRDSKGNTALFKVVTKSDRLSWGCSPPNTAEGIIDMLVAHGADLHTLCGAKKAPVLHYAAFMGDLTIVRYLTCKGARTDVTDRDGRTALDWAKDNKQEAMVYLLTRLSRDQQIQVNSDAQMGRY</sequence>
<dbReference type="PROSITE" id="PS50297">
    <property type="entry name" value="ANK_REP_REGION"/>
    <property type="match status" value="4"/>
</dbReference>
<keyword evidence="7" id="KW-1185">Reference proteome</keyword>
<dbReference type="PROSITE" id="PS50088">
    <property type="entry name" value="ANK_REPEAT"/>
    <property type="match status" value="6"/>
</dbReference>
<accession>B2AQB9</accession>
<reference evidence="7" key="3">
    <citation type="journal article" date="2014" name="Genetics">
        <title>Maintaining two mating types: Structure of the mating type locus and its role in heterokaryosis in Podospora anserina.</title>
        <authorList>
            <person name="Grognet P."/>
            <person name="Bidard F."/>
            <person name="Kuchly C."/>
            <person name="Tong L.C.H."/>
            <person name="Coppin E."/>
            <person name="Benkhali J.A."/>
            <person name="Couloux A."/>
            <person name="Wincker P."/>
            <person name="Debuchy R."/>
            <person name="Silar P."/>
        </authorList>
    </citation>
    <scope>GENOME REANNOTATION</scope>
    <source>
        <strain evidence="7">S / ATCC MYA-4624 / DSM 980 / FGSC 10383</strain>
    </source>
</reference>
<feature type="repeat" description="ANK" evidence="3">
    <location>
        <begin position="442"/>
        <end position="474"/>
    </location>
</feature>
<keyword evidence="2 3" id="KW-0040">ANK repeat</keyword>
<evidence type="ECO:0000313" key="5">
    <source>
        <dbReference type="EMBL" id="CAP67059.1"/>
    </source>
</evidence>
<dbReference type="Gene3D" id="1.25.40.20">
    <property type="entry name" value="Ankyrin repeat-containing domain"/>
    <property type="match status" value="4"/>
</dbReference>
<protein>
    <submittedName>
        <fullName evidence="6">Ankyrin</fullName>
    </submittedName>
    <submittedName>
        <fullName evidence="5">Podospora anserina S mat+ genomic DNA chromosome 4, supercontig 4</fullName>
    </submittedName>
</protein>
<feature type="repeat" description="ANK" evidence="3">
    <location>
        <begin position="830"/>
        <end position="862"/>
    </location>
</feature>
<dbReference type="STRING" id="515849.B2AQB9"/>
<dbReference type="eggNOG" id="KOG4177">
    <property type="taxonomic scope" value="Eukaryota"/>
</dbReference>
<dbReference type="InterPro" id="IPR002110">
    <property type="entry name" value="Ankyrin_rpt"/>
</dbReference>
<dbReference type="InterPro" id="IPR054471">
    <property type="entry name" value="GPIID_WHD"/>
</dbReference>
<evidence type="ECO:0000256" key="1">
    <source>
        <dbReference type="ARBA" id="ARBA00022737"/>
    </source>
</evidence>
<dbReference type="Pfam" id="PF22939">
    <property type="entry name" value="WHD_GPIID"/>
    <property type="match status" value="1"/>
</dbReference>
<evidence type="ECO:0000256" key="2">
    <source>
        <dbReference type="ARBA" id="ARBA00023043"/>
    </source>
</evidence>
<feature type="repeat" description="ANK" evidence="3">
    <location>
        <begin position="666"/>
        <end position="698"/>
    </location>
</feature>
<evidence type="ECO:0000259" key="4">
    <source>
        <dbReference type="Pfam" id="PF22939"/>
    </source>
</evidence>
<dbReference type="VEuPathDB" id="FungiDB:PODANS_4_4680"/>
<feature type="repeat" description="ANK" evidence="3">
    <location>
        <begin position="602"/>
        <end position="631"/>
    </location>
</feature>
<dbReference type="EMBL" id="FO904939">
    <property type="protein sequence ID" value="CDP28801.1"/>
    <property type="molecule type" value="Genomic_DNA"/>
</dbReference>
<feature type="repeat" description="ANK" evidence="3">
    <location>
        <begin position="412"/>
        <end position="444"/>
    </location>
</feature>
<keyword evidence="1" id="KW-0677">Repeat</keyword>
<dbReference type="AlphaFoldDB" id="B2AQB9"/>
<dbReference type="KEGG" id="pan:PODANSg3421"/>
<evidence type="ECO:0000313" key="6">
    <source>
        <dbReference type="EMBL" id="CDP28801.1"/>
    </source>
</evidence>
<dbReference type="PANTHER" id="PTHR24198">
    <property type="entry name" value="ANKYRIN REPEAT AND PROTEIN KINASE DOMAIN-CONTAINING PROTEIN"/>
    <property type="match status" value="1"/>
</dbReference>
<dbReference type="EMBL" id="CU633895">
    <property type="protein sequence ID" value="CAP67059.1"/>
    <property type="molecule type" value="Genomic_DNA"/>
</dbReference>
<gene>
    <name evidence="5" type="ORF">PODANS_4_4680</name>
</gene>
<feature type="domain" description="GPI inositol-deacylase winged helix" evidence="4">
    <location>
        <begin position="47"/>
        <end position="122"/>
    </location>
</feature>
<name>B2AQB9_PODAN</name>
<reference evidence="5" key="2">
    <citation type="submission" date="2008-07" db="EMBL/GenBank/DDBJ databases">
        <authorList>
            <person name="Genoscope - CEA"/>
        </authorList>
    </citation>
    <scope>NUCLEOTIDE SEQUENCE</scope>
    <source>
        <strain evidence="5">S mat+</strain>
    </source>
</reference>
<proteinExistence type="predicted"/>
<dbReference type="OrthoDB" id="448455at2759"/>
<dbReference type="SMART" id="SM00248">
    <property type="entry name" value="ANK"/>
    <property type="match status" value="13"/>
</dbReference>
<feature type="repeat" description="ANK" evidence="3">
    <location>
        <begin position="909"/>
        <end position="941"/>
    </location>
</feature>
<evidence type="ECO:0000313" key="7">
    <source>
        <dbReference type="Proteomes" id="UP000001197"/>
    </source>
</evidence>
<dbReference type="SUPFAM" id="SSF48403">
    <property type="entry name" value="Ankyrin repeat"/>
    <property type="match status" value="2"/>
</dbReference>
<reference evidence="6" key="4">
    <citation type="submission" date="2015-04" db="EMBL/GenBank/DDBJ databases">
        <title>Maintaining two mating types: Structure of the mating type locus and its role in heterokaryosis in Podospora anserina.</title>
        <authorList>
            <person name="Grognet P."/>
            <person name="Bidard F."/>
            <person name="Kuchly C."/>
            <person name="Chan Ho Tong L."/>
            <person name="Coppin E."/>
            <person name="Ait Benkhali J."/>
            <person name="Couloux A."/>
            <person name="Wincker P."/>
            <person name="Debuchy R."/>
            <person name="Silar P."/>
        </authorList>
    </citation>
    <scope>NUCLEOTIDE SEQUENCE</scope>
</reference>
<dbReference type="Pfam" id="PF12796">
    <property type="entry name" value="Ank_2"/>
    <property type="match status" value="4"/>
</dbReference>
<dbReference type="GeneID" id="6190246"/>
<dbReference type="InterPro" id="IPR036770">
    <property type="entry name" value="Ankyrin_rpt-contain_sf"/>
</dbReference>
<reference evidence="5 7" key="1">
    <citation type="journal article" date="2008" name="Genome Biol.">
        <title>The genome sequence of the model ascomycete fungus Podospora anserina.</title>
        <authorList>
            <person name="Espagne E."/>
            <person name="Lespinet O."/>
            <person name="Malagnac F."/>
            <person name="Da Silva C."/>
            <person name="Jaillon O."/>
            <person name="Porcel B.M."/>
            <person name="Couloux A."/>
            <person name="Aury J.-M."/>
            <person name="Segurens B."/>
            <person name="Poulain J."/>
            <person name="Anthouard V."/>
            <person name="Grossetete S."/>
            <person name="Khalili H."/>
            <person name="Coppin E."/>
            <person name="Dequard-Chablat M."/>
            <person name="Picard M."/>
            <person name="Contamine V."/>
            <person name="Arnaise S."/>
            <person name="Bourdais A."/>
            <person name="Berteaux-Lecellier V."/>
            <person name="Gautheret D."/>
            <person name="de Vries R.P."/>
            <person name="Battaglia E."/>
            <person name="Coutinho P.M."/>
            <person name="Danchin E.G.J."/>
            <person name="Henrissat B."/>
            <person name="El Khoury R."/>
            <person name="Sainsard-Chanet A."/>
            <person name="Boivin A."/>
            <person name="Pinan-Lucarre B."/>
            <person name="Sellem C.H."/>
            <person name="Debuchy R."/>
            <person name="Wincker P."/>
            <person name="Weissenbach J."/>
            <person name="Silar P."/>
        </authorList>
    </citation>
    <scope>NUCLEOTIDE SEQUENCE [LARGE SCALE GENOMIC DNA]</scope>
    <source>
        <strain evidence="7">S / ATCC MYA-4624 / DSM 980 / FGSC 10383</strain>
        <strain evidence="5">S mat+</strain>
    </source>
</reference>
<dbReference type="PANTHER" id="PTHR24198:SF165">
    <property type="entry name" value="ANKYRIN REPEAT-CONTAINING PROTEIN-RELATED"/>
    <property type="match status" value="1"/>
</dbReference>
<dbReference type="HOGENOM" id="CLU_303282_0_0_1"/>
<dbReference type="RefSeq" id="XP_001906392.1">
    <property type="nucleotide sequence ID" value="XM_001906357.1"/>
</dbReference>
<evidence type="ECO:0000256" key="3">
    <source>
        <dbReference type="PROSITE-ProRule" id="PRU00023"/>
    </source>
</evidence>